<keyword evidence="5" id="KW-0539">Nucleus</keyword>
<dbReference type="GO" id="GO:0046982">
    <property type="term" value="F:protein heterodimerization activity"/>
    <property type="evidence" value="ECO:0007669"/>
    <property type="project" value="InterPro"/>
</dbReference>
<dbReference type="Gene3D" id="1.10.20.10">
    <property type="entry name" value="Histone, subunit A"/>
    <property type="match status" value="1"/>
</dbReference>
<dbReference type="InterPro" id="IPR006809">
    <property type="entry name" value="TAFII28_dom"/>
</dbReference>
<dbReference type="EMBL" id="CAMPGE010020092">
    <property type="protein sequence ID" value="CAI2378374.1"/>
    <property type="molecule type" value="Genomic_DNA"/>
</dbReference>
<gene>
    <name evidence="8" type="ORF">ECRASSUSDP1_LOCUS19769</name>
</gene>
<reference evidence="8" key="1">
    <citation type="submission" date="2023-07" db="EMBL/GenBank/DDBJ databases">
        <authorList>
            <consortium name="AG Swart"/>
            <person name="Singh M."/>
            <person name="Singh A."/>
            <person name="Seah K."/>
            <person name="Emmerich C."/>
        </authorList>
    </citation>
    <scope>NUCLEOTIDE SEQUENCE</scope>
    <source>
        <strain evidence="8">DP1</strain>
    </source>
</reference>
<organism evidence="8 9">
    <name type="scientific">Euplotes crassus</name>
    <dbReference type="NCBI Taxonomy" id="5936"/>
    <lineage>
        <taxon>Eukaryota</taxon>
        <taxon>Sar</taxon>
        <taxon>Alveolata</taxon>
        <taxon>Ciliophora</taxon>
        <taxon>Intramacronucleata</taxon>
        <taxon>Spirotrichea</taxon>
        <taxon>Hypotrichia</taxon>
        <taxon>Euplotida</taxon>
        <taxon>Euplotidae</taxon>
        <taxon>Moneuplotes</taxon>
    </lineage>
</organism>
<feature type="compositionally biased region" description="Basic residues" evidence="6">
    <location>
        <begin position="10"/>
        <end position="19"/>
    </location>
</feature>
<dbReference type="PANTHER" id="PTHR13218">
    <property type="entry name" value="TRANSCRIPTION INITIATION FACTOR TFIID SUBUNIT 11-RELATED"/>
    <property type="match status" value="1"/>
</dbReference>
<dbReference type="SUPFAM" id="SSF47113">
    <property type="entry name" value="Histone-fold"/>
    <property type="match status" value="1"/>
</dbReference>
<dbReference type="AlphaFoldDB" id="A0AAD1XT28"/>
<dbReference type="Proteomes" id="UP001295684">
    <property type="component" value="Unassembled WGS sequence"/>
</dbReference>
<dbReference type="PANTHER" id="PTHR13218:SF8">
    <property type="entry name" value="TRANSCRIPTION INITIATION FACTOR TFIID SUBUNIT 11"/>
    <property type="match status" value="1"/>
</dbReference>
<keyword evidence="9" id="KW-1185">Reference proteome</keyword>
<evidence type="ECO:0000256" key="6">
    <source>
        <dbReference type="SAM" id="MobiDB-lite"/>
    </source>
</evidence>
<feature type="region of interest" description="Disordered" evidence="6">
    <location>
        <begin position="1"/>
        <end position="28"/>
    </location>
</feature>
<comment type="caution">
    <text evidence="8">The sequence shown here is derived from an EMBL/GenBank/DDBJ whole genome shotgun (WGS) entry which is preliminary data.</text>
</comment>
<evidence type="ECO:0000256" key="2">
    <source>
        <dbReference type="ARBA" id="ARBA00009788"/>
    </source>
</evidence>
<comment type="similarity">
    <text evidence="2">Belongs to the TAF11 family.</text>
</comment>
<evidence type="ECO:0000256" key="3">
    <source>
        <dbReference type="ARBA" id="ARBA00023015"/>
    </source>
</evidence>
<evidence type="ECO:0000259" key="7">
    <source>
        <dbReference type="Pfam" id="PF04719"/>
    </source>
</evidence>
<accession>A0AAD1XT28</accession>
<keyword evidence="3" id="KW-0805">Transcription regulation</keyword>
<dbReference type="GO" id="GO:0005669">
    <property type="term" value="C:transcription factor TFIID complex"/>
    <property type="evidence" value="ECO:0007669"/>
    <property type="project" value="InterPro"/>
</dbReference>
<dbReference type="GO" id="GO:0016251">
    <property type="term" value="F:RNA polymerase II general transcription initiation factor activity"/>
    <property type="evidence" value="ECO:0007669"/>
    <property type="project" value="TreeGrafter"/>
</dbReference>
<evidence type="ECO:0000313" key="8">
    <source>
        <dbReference type="EMBL" id="CAI2378374.1"/>
    </source>
</evidence>
<evidence type="ECO:0000313" key="9">
    <source>
        <dbReference type="Proteomes" id="UP001295684"/>
    </source>
</evidence>
<dbReference type="InterPro" id="IPR009072">
    <property type="entry name" value="Histone-fold"/>
</dbReference>
<protein>
    <recommendedName>
        <fullName evidence="7">TAFII28-like protein domain-containing protein</fullName>
    </recommendedName>
</protein>
<sequence length="258" mass="30407">MLLNNNSPGPKKRGRKKGSTNRPKQQDDFAIVSQQMVSGFDLMPTQSRVNIMDKDKKHEIYNQVNNEEKDRYEKCDKCKISEKHIKQIVNRVIGVDIHINKNMLKVIGGIAKVWVAQIVEEAKDIQVKEDYRNRELIGLNKMFKSKRQKISENDESDIELNDKSNDKNNEKPSPVKEIKPEKEEKPKNTEEKKEGKQKDGKNKDDKIPELKDTTREGENFEDVLKETLYFEEPLQPRHLKEARERYEQKRKDFNMRIL</sequence>
<comment type="subcellular location">
    <subcellularLocation>
        <location evidence="1">Nucleus</location>
    </subcellularLocation>
</comment>
<evidence type="ECO:0000256" key="5">
    <source>
        <dbReference type="ARBA" id="ARBA00023242"/>
    </source>
</evidence>
<feature type="domain" description="TAFII28-like protein" evidence="7">
    <location>
        <begin position="61"/>
        <end position="131"/>
    </location>
</feature>
<keyword evidence="4" id="KW-0804">Transcription</keyword>
<dbReference type="Pfam" id="PF04719">
    <property type="entry name" value="TAFII28"/>
    <property type="match status" value="1"/>
</dbReference>
<proteinExistence type="inferred from homology"/>
<feature type="region of interest" description="Disordered" evidence="6">
    <location>
        <begin position="147"/>
        <end position="218"/>
    </location>
</feature>
<name>A0AAD1XT28_EUPCR</name>
<dbReference type="GO" id="GO:0051123">
    <property type="term" value="P:RNA polymerase II preinitiation complex assembly"/>
    <property type="evidence" value="ECO:0007669"/>
    <property type="project" value="InterPro"/>
</dbReference>
<feature type="compositionally biased region" description="Basic and acidic residues" evidence="6">
    <location>
        <begin position="160"/>
        <end position="218"/>
    </location>
</feature>
<evidence type="ECO:0000256" key="4">
    <source>
        <dbReference type="ARBA" id="ARBA00023163"/>
    </source>
</evidence>
<dbReference type="InterPro" id="IPR045127">
    <property type="entry name" value="TAF11-like"/>
</dbReference>
<evidence type="ECO:0000256" key="1">
    <source>
        <dbReference type="ARBA" id="ARBA00004123"/>
    </source>
</evidence>